<keyword evidence="1" id="KW-0812">Transmembrane</keyword>
<reference evidence="2" key="1">
    <citation type="journal article" date="2015" name="BMC Genomics">
        <title>Transcriptome profiling of a Rhizobium leguminosarum bv. trifolii rosR mutant reveals the role of the transcriptional regulator RosR in motility, synthesis of cell-surface components, and other cellular processes.</title>
        <authorList>
            <person name="Rachwal K."/>
            <person name="Matczynska E."/>
            <person name="Janczarek M."/>
        </authorList>
    </citation>
    <scope>NUCLEOTIDE SEQUENCE</scope>
    <source>
        <strain evidence="2">Rt24.2</strain>
    </source>
</reference>
<accession>A0A1C9HU02</accession>
<feature type="transmembrane region" description="Helical" evidence="1">
    <location>
        <begin position="6"/>
        <end position="24"/>
    </location>
</feature>
<name>A0A1C9HU02_RHILT</name>
<organism evidence="2">
    <name type="scientific">Rhizobium leguminosarum bv. trifolii</name>
    <dbReference type="NCBI Taxonomy" id="386"/>
    <lineage>
        <taxon>Bacteria</taxon>
        <taxon>Pseudomonadati</taxon>
        <taxon>Pseudomonadota</taxon>
        <taxon>Alphaproteobacteria</taxon>
        <taxon>Hyphomicrobiales</taxon>
        <taxon>Rhizobiaceae</taxon>
        <taxon>Rhizobium/Agrobacterium group</taxon>
        <taxon>Rhizobium</taxon>
    </lineage>
</organism>
<dbReference type="AlphaFoldDB" id="A0A1C9HU02"/>
<keyword evidence="1" id="KW-0472">Membrane</keyword>
<sequence length="30" mass="3206">MSTETPMFLLQCCVLIGIAGVFLMRGDGDS</sequence>
<evidence type="ECO:0000313" key="2">
    <source>
        <dbReference type="EMBL" id="AOO90154.1"/>
    </source>
</evidence>
<protein>
    <submittedName>
        <fullName evidence="2">Uncharacterized protein</fullName>
    </submittedName>
</protein>
<proteinExistence type="predicted"/>
<dbReference type="EMBL" id="KX487790">
    <property type="protein sequence ID" value="AOO90154.1"/>
    <property type="molecule type" value="Genomic_DNA"/>
</dbReference>
<reference evidence="2" key="2">
    <citation type="journal article" date="2016" name="Front. Microbiol.">
        <title>The Regulatory Protein RosR Affects Rhizobium leguminosarum bv. trifolii Protein Profiles, Cell Surface Properties, and Symbiosis with Clover.</title>
        <authorList>
            <person name="Rachwal K."/>
            <person name="Boguszewska A."/>
            <person name="Kopcinska J."/>
            <person name="Karas M."/>
            <person name="Tchorzewski M."/>
            <person name="Janczarek M."/>
        </authorList>
    </citation>
    <scope>NUCLEOTIDE SEQUENCE</scope>
    <source>
        <strain evidence="2">Rt24.2</strain>
    </source>
</reference>
<evidence type="ECO:0000256" key="1">
    <source>
        <dbReference type="SAM" id="Phobius"/>
    </source>
</evidence>
<keyword evidence="1" id="KW-1133">Transmembrane helix</keyword>